<dbReference type="CDD" id="cd02335">
    <property type="entry name" value="ZZ_ADA2"/>
    <property type="match status" value="1"/>
</dbReference>
<dbReference type="PROSITE" id="PS50135">
    <property type="entry name" value="ZF_ZZ_2"/>
    <property type="match status" value="1"/>
</dbReference>
<keyword evidence="11" id="KW-1185">Reference proteome</keyword>
<evidence type="ECO:0000313" key="10">
    <source>
        <dbReference type="EMBL" id="CAH1785709.1"/>
    </source>
</evidence>
<dbReference type="PANTHER" id="PTHR12374">
    <property type="entry name" value="TRANSCRIPTIONAL ADAPTOR 2 ADA2 -RELATED"/>
    <property type="match status" value="1"/>
</dbReference>
<evidence type="ECO:0000256" key="2">
    <source>
        <dbReference type="ARBA" id="ARBA00022723"/>
    </source>
</evidence>
<dbReference type="PANTHER" id="PTHR12374:SF63">
    <property type="entry name" value="TRANSCRIPTIONAL ADAPTER 2-BETA"/>
    <property type="match status" value="1"/>
</dbReference>
<dbReference type="FunFam" id="3.30.60.90:FF:000008">
    <property type="entry name" value="Transcriptional adapter 2"/>
    <property type="match status" value="1"/>
</dbReference>
<keyword evidence="7 8" id="KW-0539">Nucleus</keyword>
<dbReference type="Pfam" id="PF00249">
    <property type="entry name" value="Myb_DNA-binding"/>
    <property type="match status" value="1"/>
</dbReference>
<dbReference type="InterPro" id="IPR001005">
    <property type="entry name" value="SANT/Myb"/>
</dbReference>
<dbReference type="InterPro" id="IPR017930">
    <property type="entry name" value="Myb_dom"/>
</dbReference>
<dbReference type="AlphaFoldDB" id="A0A8J1UIB5"/>
<dbReference type="Gene3D" id="1.10.10.60">
    <property type="entry name" value="Homeodomain-like"/>
    <property type="match status" value="1"/>
</dbReference>
<dbReference type="Pfam" id="PF22941">
    <property type="entry name" value="TADA2A-like_3rd"/>
    <property type="match status" value="1"/>
</dbReference>
<evidence type="ECO:0000256" key="3">
    <source>
        <dbReference type="ARBA" id="ARBA00022771"/>
    </source>
</evidence>
<dbReference type="PROSITE" id="PS51293">
    <property type="entry name" value="SANT"/>
    <property type="match status" value="1"/>
</dbReference>
<evidence type="ECO:0000256" key="9">
    <source>
        <dbReference type="SAM" id="MobiDB-lite"/>
    </source>
</evidence>
<dbReference type="GO" id="GO:0006338">
    <property type="term" value="P:chromatin remodeling"/>
    <property type="evidence" value="ECO:0007669"/>
    <property type="project" value="TreeGrafter"/>
</dbReference>
<dbReference type="InterPro" id="IPR000433">
    <property type="entry name" value="Znf_ZZ"/>
</dbReference>
<organism evidence="10 11">
    <name type="scientific">Owenia fusiformis</name>
    <name type="common">Polychaete worm</name>
    <dbReference type="NCBI Taxonomy" id="6347"/>
    <lineage>
        <taxon>Eukaryota</taxon>
        <taxon>Metazoa</taxon>
        <taxon>Spiralia</taxon>
        <taxon>Lophotrochozoa</taxon>
        <taxon>Annelida</taxon>
        <taxon>Polychaeta</taxon>
        <taxon>Sedentaria</taxon>
        <taxon>Canalipalpata</taxon>
        <taxon>Sabellida</taxon>
        <taxon>Oweniida</taxon>
        <taxon>Oweniidae</taxon>
        <taxon>Owenia</taxon>
    </lineage>
</organism>
<dbReference type="InterPro" id="IPR009057">
    <property type="entry name" value="Homeodomain-like_sf"/>
</dbReference>
<dbReference type="Proteomes" id="UP000749559">
    <property type="component" value="Unassembled WGS sequence"/>
</dbReference>
<evidence type="ECO:0000256" key="6">
    <source>
        <dbReference type="ARBA" id="ARBA00023163"/>
    </source>
</evidence>
<evidence type="ECO:0000256" key="1">
    <source>
        <dbReference type="ARBA" id="ARBA00004123"/>
    </source>
</evidence>
<dbReference type="Gene3D" id="1.10.10.10">
    <property type="entry name" value="Winged helix-like DNA-binding domain superfamily/Winged helix DNA-binding domain"/>
    <property type="match status" value="1"/>
</dbReference>
<dbReference type="InterPro" id="IPR055141">
    <property type="entry name" value="TADA2A_B-like_dom"/>
</dbReference>
<comment type="subcellular location">
    <subcellularLocation>
        <location evidence="1 8">Nucleus</location>
    </subcellularLocation>
</comment>
<dbReference type="CDD" id="cd00167">
    <property type="entry name" value="SANT"/>
    <property type="match status" value="1"/>
</dbReference>
<dbReference type="SUPFAM" id="SSF57850">
    <property type="entry name" value="RING/U-box"/>
    <property type="match status" value="1"/>
</dbReference>
<dbReference type="OrthoDB" id="270417at2759"/>
<dbReference type="InterPro" id="IPR017884">
    <property type="entry name" value="SANT_dom"/>
</dbReference>
<comment type="caution">
    <text evidence="10">The sequence shown here is derived from an EMBL/GenBank/DDBJ whole genome shotgun (WGS) entry which is preliminary data.</text>
</comment>
<dbReference type="GO" id="GO:0005634">
    <property type="term" value="C:nucleus"/>
    <property type="evidence" value="ECO:0007669"/>
    <property type="project" value="UniProtKB-SubCell"/>
</dbReference>
<dbReference type="InterPro" id="IPR043145">
    <property type="entry name" value="Znf_ZZ_sf"/>
</dbReference>
<dbReference type="Gene3D" id="3.30.60.90">
    <property type="match status" value="1"/>
</dbReference>
<dbReference type="PIRSF" id="PIRSF025024">
    <property type="entry name" value="Transcriptional_adaptor_2"/>
    <property type="match status" value="1"/>
</dbReference>
<proteinExistence type="predicted"/>
<feature type="region of interest" description="Disordered" evidence="9">
    <location>
        <begin position="306"/>
        <end position="327"/>
    </location>
</feature>
<feature type="compositionally biased region" description="Basic residues" evidence="9">
    <location>
        <begin position="242"/>
        <end position="255"/>
    </location>
</feature>
<evidence type="ECO:0000256" key="4">
    <source>
        <dbReference type="ARBA" id="ARBA00022833"/>
    </source>
</evidence>
<feature type="region of interest" description="Disordered" evidence="9">
    <location>
        <begin position="235"/>
        <end position="258"/>
    </location>
</feature>
<sequence length="407" mass="46888">METFRCTYCQNDIPTVKVQCTECQDFDLCLQCFACGAEIGKHKKEHDYKVIDNGLFRVFGGGGMSPGGESLWTSQEESLIVDAVEQYGFGNWNDVAKSVVTKISEECRVHYCKYYIDGNMGKATVPKEKTIKIIDHTCPEGGPLSPSLTEALPPLELTIQEQQELGYLPLRDDFEREYDNEAEQSVSGISIHYEDEDIDIAFKLAQIDMYRQRLKERGRRKKIAREFNLIHSSSTIVSKTQNKNKNKQSSKKKISKTNEFKEFQEKVKPFAQFHSPVEHEQFLNGERKKKQIKSRIRELGKLRKNGRTKLNPVPKHTNGFGHLDGPLHSIESQTTGDDLLTEMERKLCDHIGMKPDTYLTIKTCIIKDYMQRRRGIPVKIRYPINLNKMHRRKILNFLSDNGWIAMS</sequence>
<evidence type="ECO:0000256" key="7">
    <source>
        <dbReference type="ARBA" id="ARBA00023242"/>
    </source>
</evidence>
<gene>
    <name evidence="10" type="ORF">OFUS_LOCUS11728</name>
</gene>
<keyword evidence="5 8" id="KW-0805">Transcription regulation</keyword>
<reference evidence="10" key="1">
    <citation type="submission" date="2022-03" db="EMBL/GenBank/DDBJ databases">
        <authorList>
            <person name="Martin C."/>
        </authorList>
    </citation>
    <scope>NUCLEOTIDE SEQUENCE</scope>
</reference>
<dbReference type="GO" id="GO:0006357">
    <property type="term" value="P:regulation of transcription by RNA polymerase II"/>
    <property type="evidence" value="ECO:0007669"/>
    <property type="project" value="InterPro"/>
</dbReference>
<evidence type="ECO:0000313" key="11">
    <source>
        <dbReference type="Proteomes" id="UP000749559"/>
    </source>
</evidence>
<dbReference type="SUPFAM" id="SSF46689">
    <property type="entry name" value="Homeodomain-like"/>
    <property type="match status" value="2"/>
</dbReference>
<dbReference type="PROSITE" id="PS51294">
    <property type="entry name" value="HTH_MYB"/>
    <property type="match status" value="1"/>
</dbReference>
<evidence type="ECO:0000256" key="8">
    <source>
        <dbReference type="PIRNR" id="PIRNR025024"/>
    </source>
</evidence>
<dbReference type="InterPro" id="IPR016827">
    <property type="entry name" value="Ada2/TADA2"/>
</dbReference>
<keyword evidence="4" id="KW-0862">Zinc</keyword>
<name>A0A8J1UIB5_OWEFU</name>
<dbReference type="PROSITE" id="PS50090">
    <property type="entry name" value="MYB_LIKE"/>
    <property type="match status" value="1"/>
</dbReference>
<accession>A0A8J1UIB5</accession>
<keyword evidence="3" id="KW-0863">Zinc-finger</keyword>
<dbReference type="InterPro" id="IPR036388">
    <property type="entry name" value="WH-like_DNA-bd_sf"/>
</dbReference>
<dbReference type="GO" id="GO:0070461">
    <property type="term" value="C:SAGA-type complex"/>
    <property type="evidence" value="ECO:0007669"/>
    <property type="project" value="TreeGrafter"/>
</dbReference>
<dbReference type="InterPro" id="IPR041983">
    <property type="entry name" value="ADA2-like_ZZ"/>
</dbReference>
<keyword evidence="6 8" id="KW-0804">Transcription</keyword>
<dbReference type="GO" id="GO:0003682">
    <property type="term" value="F:chromatin binding"/>
    <property type="evidence" value="ECO:0007669"/>
    <property type="project" value="TreeGrafter"/>
</dbReference>
<evidence type="ECO:0000256" key="5">
    <source>
        <dbReference type="ARBA" id="ARBA00023015"/>
    </source>
</evidence>
<dbReference type="GO" id="GO:0008270">
    <property type="term" value="F:zinc ion binding"/>
    <property type="evidence" value="ECO:0007669"/>
    <property type="project" value="UniProtKB-KW"/>
</dbReference>
<keyword evidence="2" id="KW-0479">Metal-binding</keyword>
<dbReference type="GO" id="GO:0003713">
    <property type="term" value="F:transcription coactivator activity"/>
    <property type="evidence" value="ECO:0007669"/>
    <property type="project" value="InterPro"/>
</dbReference>
<protein>
    <recommendedName>
        <fullName evidence="8">Transcriptional adapter</fullName>
    </recommendedName>
</protein>
<dbReference type="Pfam" id="PF25299">
    <property type="entry name" value="ZZ_ADA2"/>
    <property type="match status" value="1"/>
</dbReference>
<dbReference type="EMBL" id="CAIIXF020000006">
    <property type="protein sequence ID" value="CAH1785709.1"/>
    <property type="molecule type" value="Genomic_DNA"/>
</dbReference>
<dbReference type="SMART" id="SM00717">
    <property type="entry name" value="SANT"/>
    <property type="match status" value="1"/>
</dbReference>